<dbReference type="OrthoDB" id="10254973at2759"/>
<evidence type="ECO:0000256" key="7">
    <source>
        <dbReference type="ARBA" id="ARBA00022840"/>
    </source>
</evidence>
<evidence type="ECO:0000256" key="10">
    <source>
        <dbReference type="SAM" id="Coils"/>
    </source>
</evidence>
<dbReference type="InterPro" id="IPR003395">
    <property type="entry name" value="RecF/RecN/SMC_N"/>
</dbReference>
<dbReference type="Pfam" id="PF02463">
    <property type="entry name" value="SMC_N"/>
    <property type="match status" value="1"/>
</dbReference>
<evidence type="ECO:0000313" key="14">
    <source>
        <dbReference type="Proteomes" id="UP000726737"/>
    </source>
</evidence>
<organism evidence="13 14">
    <name type="scientific">Mortierella polycephala</name>
    <dbReference type="NCBI Taxonomy" id="41804"/>
    <lineage>
        <taxon>Eukaryota</taxon>
        <taxon>Fungi</taxon>
        <taxon>Fungi incertae sedis</taxon>
        <taxon>Mucoromycota</taxon>
        <taxon>Mortierellomycotina</taxon>
        <taxon>Mortierellomycetes</taxon>
        <taxon>Mortierellales</taxon>
        <taxon>Mortierellaceae</taxon>
        <taxon>Mortierella</taxon>
    </lineage>
</organism>
<comment type="subcellular location">
    <subcellularLocation>
        <location evidence="2">Chromosome</location>
    </subcellularLocation>
    <subcellularLocation>
        <location evidence="1">Nucleus</location>
    </subcellularLocation>
</comment>
<evidence type="ECO:0000256" key="11">
    <source>
        <dbReference type="SAM" id="MobiDB-lite"/>
    </source>
</evidence>
<dbReference type="GO" id="GO:0030915">
    <property type="term" value="C:Smc5-Smc6 complex"/>
    <property type="evidence" value="ECO:0007669"/>
    <property type="project" value="TreeGrafter"/>
</dbReference>
<feature type="coiled-coil region" evidence="10">
    <location>
        <begin position="797"/>
        <end position="842"/>
    </location>
</feature>
<dbReference type="AlphaFoldDB" id="A0A9P6U3Y6"/>
<feature type="coiled-coil region" evidence="10">
    <location>
        <begin position="299"/>
        <end position="368"/>
    </location>
</feature>
<feature type="region of interest" description="Disordered" evidence="11">
    <location>
        <begin position="1"/>
        <end position="25"/>
    </location>
</feature>
<evidence type="ECO:0000256" key="8">
    <source>
        <dbReference type="ARBA" id="ARBA00023054"/>
    </source>
</evidence>
<evidence type="ECO:0000259" key="12">
    <source>
        <dbReference type="Pfam" id="PF02463"/>
    </source>
</evidence>
<comment type="similarity">
    <text evidence="3">Belongs to the SMC family. SMC5 subfamily.</text>
</comment>
<evidence type="ECO:0000256" key="1">
    <source>
        <dbReference type="ARBA" id="ARBA00004123"/>
    </source>
</evidence>
<dbReference type="Proteomes" id="UP000726737">
    <property type="component" value="Unassembled WGS sequence"/>
</dbReference>
<keyword evidence="14" id="KW-1185">Reference proteome</keyword>
<dbReference type="FunFam" id="3.40.50.300:FF:001301">
    <property type="entry name" value="Structural maintenance of chromosomes 5"/>
    <property type="match status" value="1"/>
</dbReference>
<dbReference type="GO" id="GO:0005524">
    <property type="term" value="F:ATP binding"/>
    <property type="evidence" value="ECO:0007669"/>
    <property type="project" value="UniProtKB-KW"/>
</dbReference>
<reference evidence="13" key="1">
    <citation type="journal article" date="2020" name="Fungal Divers.">
        <title>Resolving the Mortierellaceae phylogeny through synthesis of multi-gene phylogenetics and phylogenomics.</title>
        <authorList>
            <person name="Vandepol N."/>
            <person name="Liber J."/>
            <person name="Desiro A."/>
            <person name="Na H."/>
            <person name="Kennedy M."/>
            <person name="Barry K."/>
            <person name="Grigoriev I.V."/>
            <person name="Miller A.N."/>
            <person name="O'Donnell K."/>
            <person name="Stajich J.E."/>
            <person name="Bonito G."/>
        </authorList>
    </citation>
    <scope>NUCLEOTIDE SEQUENCE</scope>
    <source>
        <strain evidence="13">KOD948</strain>
    </source>
</reference>
<dbReference type="GO" id="GO:0000724">
    <property type="term" value="P:double-strand break repair via homologous recombination"/>
    <property type="evidence" value="ECO:0007669"/>
    <property type="project" value="TreeGrafter"/>
</dbReference>
<feature type="domain" description="RecF/RecN/SMC N-terminal" evidence="12">
    <location>
        <begin position="56"/>
        <end position="1049"/>
    </location>
</feature>
<evidence type="ECO:0000256" key="3">
    <source>
        <dbReference type="ARBA" id="ARBA00010171"/>
    </source>
</evidence>
<dbReference type="PANTHER" id="PTHR45916:SF1">
    <property type="entry name" value="STRUCTURAL MAINTENANCE OF CHROMOSOMES PROTEIN 5"/>
    <property type="match status" value="1"/>
</dbReference>
<keyword evidence="8 10" id="KW-0175">Coiled coil</keyword>
<evidence type="ECO:0000256" key="5">
    <source>
        <dbReference type="ARBA" id="ARBA00022454"/>
    </source>
</evidence>
<dbReference type="EMBL" id="JAAAJA010000227">
    <property type="protein sequence ID" value="KAG0258232.1"/>
    <property type="molecule type" value="Genomic_DNA"/>
</dbReference>
<gene>
    <name evidence="13" type="primary">SMC5</name>
    <name evidence="13" type="ORF">BG011_003423</name>
</gene>
<dbReference type="Gene3D" id="3.40.50.300">
    <property type="entry name" value="P-loop containing nucleotide triphosphate hydrolases"/>
    <property type="match status" value="2"/>
</dbReference>
<dbReference type="InterPro" id="IPR027417">
    <property type="entry name" value="P-loop_NTPase"/>
</dbReference>
<dbReference type="SUPFAM" id="SSF52540">
    <property type="entry name" value="P-loop containing nucleoside triphosphate hydrolases"/>
    <property type="match status" value="1"/>
</dbReference>
<sequence length="1095" mass="126264">MDATNHEIEGSTKRHRDEDDTNGEARSYDLAVPRNRMHMNMGVAQDKSEYQHGSIIKVSMRSFVTYESCTFTPGPNLNMIIGPNGTGKSTIVCALALGLGWNTNLLGRAKDISEFVKHGSDKGWVEIVLCNKNGANVMIKRHINKNNNTSVWKINGENKTQKEVMKKVQSFDIQVDNLCQFLPQDRVAEFAQMTPQELLRETQRAVGGEDMLNAHHKMIELWNEHKTIAASVKGDLESIETNEKRNAVIEKDVFRFQQREAVLRKVRLLEIWILYAKYGLAKDEYNTAKESRRVTFAMLKQLQTEVEPLEKKRRKAEQSEKTCNEQKNVLERHYQKSIHALKAKGTTIEAAEGDGDELRKDLERLHAKGQQRQAAINSIKRKIVAQRELIESALPNDEIDKEKEALNGKINALVEETRGARDRIEHLQSKQTDIVEESKRINGKMVQNTKRVDALDDIRNRRLEQLGRSDRHVYQAVLWLRQNRHLFKKHVFEPVCLELNIKNMNIVNVVENVLRSHLKTFVCQTREDYNTLTRELLDNKHLRVNVIAPRPNELELDSYRPPVQSHQLQQFGFDGYLLDAVDGPPALLAALCSKSGLHAIPYTGGSDLDNQAVRMSKLFRKYATTATIFSISYSRHTNEPMDTASQVRQAQVFTASVDHEERARLIRDIDNMRAVLEANELKIREFTMEENNLRKHFQESAAKRDALNRQKKELALSQQQAERRKLDLEKLVRELDRKEREPSSEEEEEKIRNALRRLASKRCKYTVEYLELARESQRLFSQLTMATLNRLHAHAELQAIEAEGTEKARQLKEMEDQYAEVNAQYDEVKGRAKELLDKAKEEYNTLQPQDVAEFQELGKGVPLEQLEDMYAGESAKAALHYTPNQSVIDKYEQRQGEIQAAKGKVETKQKKMDKIAADIHAIRSPWYTKITNLIAEISKGFSTSFQKIGCAGEIKLGEHEDYDKWCIEILVKFRDEEKLQKLTGQRQSGGERSVSTIMYLMALQSLSKVSFRVVDEINQGMDPRNERMVHAQLVEKACRPHTAQYFLITPKLLPNLDYHERMKVLCIYNGEWLDEGVTKWNKYLDNQLRSKVRRL</sequence>
<evidence type="ECO:0000256" key="2">
    <source>
        <dbReference type="ARBA" id="ARBA00004286"/>
    </source>
</evidence>
<evidence type="ECO:0000256" key="6">
    <source>
        <dbReference type="ARBA" id="ARBA00022741"/>
    </source>
</evidence>
<protein>
    <recommendedName>
        <fullName evidence="4">Structural maintenance of chromosomes protein 5</fullName>
    </recommendedName>
</protein>
<name>A0A9P6U3Y6_9FUNG</name>
<evidence type="ECO:0000256" key="4">
    <source>
        <dbReference type="ARBA" id="ARBA00018687"/>
    </source>
</evidence>
<feature type="compositionally biased region" description="Basic and acidic residues" evidence="11">
    <location>
        <begin position="1"/>
        <end position="18"/>
    </location>
</feature>
<dbReference type="GO" id="GO:0005634">
    <property type="term" value="C:nucleus"/>
    <property type="evidence" value="ECO:0007669"/>
    <property type="project" value="UniProtKB-SubCell"/>
</dbReference>
<accession>A0A9P6U3Y6</accession>
<keyword evidence="7" id="KW-0067">ATP-binding</keyword>
<proteinExistence type="inferred from homology"/>
<keyword evidence="9" id="KW-0539">Nucleus</keyword>
<feature type="coiled-coil region" evidence="10">
    <location>
        <begin position="704"/>
        <end position="764"/>
    </location>
</feature>
<keyword evidence="5" id="KW-0158">Chromosome</keyword>
<evidence type="ECO:0000313" key="13">
    <source>
        <dbReference type="EMBL" id="KAG0258232.1"/>
    </source>
</evidence>
<keyword evidence="6" id="KW-0547">Nucleotide-binding</keyword>
<dbReference type="PANTHER" id="PTHR45916">
    <property type="entry name" value="STRUCTURAL MAINTENANCE OF CHROMOSOMES PROTEIN 5"/>
    <property type="match status" value="1"/>
</dbReference>
<comment type="caution">
    <text evidence="13">The sequence shown here is derived from an EMBL/GenBank/DDBJ whole genome shotgun (WGS) entry which is preliminary data.</text>
</comment>
<evidence type="ECO:0000256" key="9">
    <source>
        <dbReference type="ARBA" id="ARBA00023242"/>
    </source>
</evidence>
<feature type="coiled-coil region" evidence="10">
    <location>
        <begin position="396"/>
        <end position="430"/>
    </location>
</feature>
<dbReference type="GO" id="GO:0003697">
    <property type="term" value="F:single-stranded DNA binding"/>
    <property type="evidence" value="ECO:0007669"/>
    <property type="project" value="TreeGrafter"/>
</dbReference>